<proteinExistence type="predicted"/>
<dbReference type="STRING" id="1353952.A0A165CZD1"/>
<dbReference type="SUPFAM" id="SSF52047">
    <property type="entry name" value="RNI-like"/>
    <property type="match status" value="1"/>
</dbReference>
<evidence type="ECO:0008006" key="3">
    <source>
        <dbReference type="Google" id="ProtNLM"/>
    </source>
</evidence>
<dbReference type="OrthoDB" id="3357519at2759"/>
<evidence type="ECO:0000313" key="1">
    <source>
        <dbReference type="EMBL" id="KZT51736.1"/>
    </source>
</evidence>
<accession>A0A165CZD1</accession>
<reference evidence="1 2" key="1">
    <citation type="journal article" date="2016" name="Mol. Biol. Evol.">
        <title>Comparative Genomics of Early-Diverging Mushroom-Forming Fungi Provides Insights into the Origins of Lignocellulose Decay Capabilities.</title>
        <authorList>
            <person name="Nagy L.G."/>
            <person name="Riley R."/>
            <person name="Tritt A."/>
            <person name="Adam C."/>
            <person name="Daum C."/>
            <person name="Floudas D."/>
            <person name="Sun H."/>
            <person name="Yadav J.S."/>
            <person name="Pangilinan J."/>
            <person name="Larsson K.H."/>
            <person name="Matsuura K."/>
            <person name="Barry K."/>
            <person name="Labutti K."/>
            <person name="Kuo R."/>
            <person name="Ohm R.A."/>
            <person name="Bhattacharya S.S."/>
            <person name="Shirouzu T."/>
            <person name="Yoshinaga Y."/>
            <person name="Martin F.M."/>
            <person name="Grigoriev I.V."/>
            <person name="Hibbett D.S."/>
        </authorList>
    </citation>
    <scope>NUCLEOTIDE SEQUENCE [LARGE SCALE GENOMIC DNA]</scope>
    <source>
        <strain evidence="1 2">HHB12733</strain>
    </source>
</reference>
<evidence type="ECO:0000313" key="2">
    <source>
        <dbReference type="Proteomes" id="UP000076842"/>
    </source>
</evidence>
<organism evidence="1 2">
    <name type="scientific">Calocera cornea HHB12733</name>
    <dbReference type="NCBI Taxonomy" id="1353952"/>
    <lineage>
        <taxon>Eukaryota</taxon>
        <taxon>Fungi</taxon>
        <taxon>Dikarya</taxon>
        <taxon>Basidiomycota</taxon>
        <taxon>Agaricomycotina</taxon>
        <taxon>Dacrymycetes</taxon>
        <taxon>Dacrymycetales</taxon>
        <taxon>Dacrymycetaceae</taxon>
        <taxon>Calocera</taxon>
    </lineage>
</organism>
<dbReference type="AlphaFoldDB" id="A0A165CZD1"/>
<dbReference type="Gene3D" id="3.80.10.10">
    <property type="entry name" value="Ribonuclease Inhibitor"/>
    <property type="match status" value="1"/>
</dbReference>
<dbReference type="Proteomes" id="UP000076842">
    <property type="component" value="Unassembled WGS sequence"/>
</dbReference>
<name>A0A165CZD1_9BASI</name>
<dbReference type="EMBL" id="KV424093">
    <property type="protein sequence ID" value="KZT51736.1"/>
    <property type="molecule type" value="Genomic_DNA"/>
</dbReference>
<gene>
    <name evidence="1" type="ORF">CALCODRAFT_521172</name>
</gene>
<dbReference type="InParanoid" id="A0A165CZD1"/>
<keyword evidence="2" id="KW-1185">Reference proteome</keyword>
<dbReference type="InterPro" id="IPR032675">
    <property type="entry name" value="LRR_dom_sf"/>
</dbReference>
<protein>
    <recommendedName>
        <fullName evidence="3">F-box domain-containing protein</fullName>
    </recommendedName>
</protein>
<sequence>MPVETRSRVRALAAARSRNRSLHFASQAEADAYIIRKEIKELKKSRPTRLKLLTLTWLSACHDALQSPVYKLPDEVLRIILVLAFNGVRDNASGEDTSGEHEAMHYAIDLSHVTRRWRAVALSIPKLWAHIPVHPQLPMSALVSRMEALAMRSSPIVINATLDVGNLLHRFDETELRVISDVVCRKVYPRCERLKISGEFVWDTNSQTLAPGIFTFELAPRLRVLHMTDMEFTRSRSARFLLSLDSCIHLEELVLAACDFWLDDDDVVYKLRSLRRLTSLGDGSLKVVAHLDLPKVEHWTLGDHSCHHMDIAVFALLERDGTAVTAIRKHLPSLRRLTLQHCVIHMEPLARFFLKLLPVHMITCEDVFFTGRPTSAEGKPNSTARLPPADIAKLDFTECHGVCGFLDTLFTLTRPNSVLCRIHARGGSRMTPENQRRLRKHAVDVEWTPNPSQQATPLVLVPSSP</sequence>